<dbReference type="Proteomes" id="UP000070133">
    <property type="component" value="Unassembled WGS sequence"/>
</dbReference>
<protein>
    <submittedName>
        <fullName evidence="1">Uncharacterized protein</fullName>
    </submittedName>
</protein>
<evidence type="ECO:0000313" key="2">
    <source>
        <dbReference type="Proteomes" id="UP000070133"/>
    </source>
</evidence>
<organism evidence="1 2">
    <name type="scientific">Pseudocercospora eumusae</name>
    <dbReference type="NCBI Taxonomy" id="321146"/>
    <lineage>
        <taxon>Eukaryota</taxon>
        <taxon>Fungi</taxon>
        <taxon>Dikarya</taxon>
        <taxon>Ascomycota</taxon>
        <taxon>Pezizomycotina</taxon>
        <taxon>Dothideomycetes</taxon>
        <taxon>Dothideomycetidae</taxon>
        <taxon>Mycosphaerellales</taxon>
        <taxon>Mycosphaerellaceae</taxon>
        <taxon>Pseudocercospora</taxon>
    </lineage>
</organism>
<gene>
    <name evidence="1" type="ORF">AC578_10080</name>
</gene>
<sequence length="86" mass="9154">MPAPLTNRLKSLAKNTAGPAISSGSATLPNGVLRSRYSNFPKFFKSSTASPVRVVPGSKALQRIPNFPNAHAWLCIMLRTAAFVGV</sequence>
<dbReference type="AlphaFoldDB" id="A0A139H8C1"/>
<accession>A0A139H8C1</accession>
<proteinExistence type="predicted"/>
<name>A0A139H8C1_9PEZI</name>
<dbReference type="EMBL" id="LFZN01000109">
    <property type="protein sequence ID" value="KXS98639.1"/>
    <property type="molecule type" value="Genomic_DNA"/>
</dbReference>
<comment type="caution">
    <text evidence="1">The sequence shown here is derived from an EMBL/GenBank/DDBJ whole genome shotgun (WGS) entry which is preliminary data.</text>
</comment>
<reference evidence="1 2" key="1">
    <citation type="submission" date="2015-07" db="EMBL/GenBank/DDBJ databases">
        <title>Comparative genomics of the Sigatoka disease complex on banana suggests a link between parallel evolutionary changes in Pseudocercospora fijiensis and Pseudocercospora eumusae and increased virulence on the banana host.</title>
        <authorList>
            <person name="Chang T.-C."/>
            <person name="Salvucci A."/>
            <person name="Crous P.W."/>
            <person name="Stergiopoulos I."/>
        </authorList>
    </citation>
    <scope>NUCLEOTIDE SEQUENCE [LARGE SCALE GENOMIC DNA]</scope>
    <source>
        <strain evidence="1 2">CBS 114824</strain>
    </source>
</reference>
<evidence type="ECO:0000313" key="1">
    <source>
        <dbReference type="EMBL" id="KXS98639.1"/>
    </source>
</evidence>
<keyword evidence="2" id="KW-1185">Reference proteome</keyword>